<evidence type="ECO:0000313" key="2">
    <source>
        <dbReference type="EMBL" id="RPB26661.1"/>
    </source>
</evidence>
<protein>
    <submittedName>
        <fullName evidence="2">Uncharacterized protein</fullName>
    </submittedName>
</protein>
<reference evidence="2 3" key="1">
    <citation type="journal article" date="2018" name="Nat. Ecol. Evol.">
        <title>Pezizomycetes genomes reveal the molecular basis of ectomycorrhizal truffle lifestyle.</title>
        <authorList>
            <person name="Murat C."/>
            <person name="Payen T."/>
            <person name="Noel B."/>
            <person name="Kuo A."/>
            <person name="Morin E."/>
            <person name="Chen J."/>
            <person name="Kohler A."/>
            <person name="Krizsan K."/>
            <person name="Balestrini R."/>
            <person name="Da Silva C."/>
            <person name="Montanini B."/>
            <person name="Hainaut M."/>
            <person name="Levati E."/>
            <person name="Barry K.W."/>
            <person name="Belfiori B."/>
            <person name="Cichocki N."/>
            <person name="Clum A."/>
            <person name="Dockter R.B."/>
            <person name="Fauchery L."/>
            <person name="Guy J."/>
            <person name="Iotti M."/>
            <person name="Le Tacon F."/>
            <person name="Lindquist E.A."/>
            <person name="Lipzen A."/>
            <person name="Malagnac F."/>
            <person name="Mello A."/>
            <person name="Molinier V."/>
            <person name="Miyauchi S."/>
            <person name="Poulain J."/>
            <person name="Riccioni C."/>
            <person name="Rubini A."/>
            <person name="Sitrit Y."/>
            <person name="Splivallo R."/>
            <person name="Traeger S."/>
            <person name="Wang M."/>
            <person name="Zifcakova L."/>
            <person name="Wipf D."/>
            <person name="Zambonelli A."/>
            <person name="Paolocci F."/>
            <person name="Nowrousian M."/>
            <person name="Ottonello S."/>
            <person name="Baldrian P."/>
            <person name="Spatafora J.W."/>
            <person name="Henrissat B."/>
            <person name="Nagy L.G."/>
            <person name="Aury J.M."/>
            <person name="Wincker P."/>
            <person name="Grigoriev I.V."/>
            <person name="Bonfante P."/>
            <person name="Martin F.M."/>
        </authorList>
    </citation>
    <scope>NUCLEOTIDE SEQUENCE [LARGE SCALE GENOMIC DNA]</scope>
    <source>
        <strain evidence="2 3">ATCC MYA-4762</strain>
    </source>
</reference>
<dbReference type="AlphaFoldDB" id="A0A3N4M148"/>
<dbReference type="EMBL" id="ML121533">
    <property type="protein sequence ID" value="RPB26661.1"/>
    <property type="molecule type" value="Genomic_DNA"/>
</dbReference>
<feature type="compositionally biased region" description="Polar residues" evidence="1">
    <location>
        <begin position="59"/>
        <end position="68"/>
    </location>
</feature>
<accession>A0A3N4M148</accession>
<gene>
    <name evidence="2" type="ORF">L211DRAFT_834996</name>
</gene>
<dbReference type="Proteomes" id="UP000267821">
    <property type="component" value="Unassembled WGS sequence"/>
</dbReference>
<proteinExistence type="predicted"/>
<evidence type="ECO:0000256" key="1">
    <source>
        <dbReference type="SAM" id="MobiDB-lite"/>
    </source>
</evidence>
<name>A0A3N4M148_9PEZI</name>
<feature type="region of interest" description="Disordered" evidence="1">
    <location>
        <begin position="45"/>
        <end position="68"/>
    </location>
</feature>
<sequence length="68" mass="7799">MSFESNIIFPNLDLAPIKDTLMEIRVESTSTFCRNPNSEIDIHSSLSSQTTFTRHENQNLKSKLRNLS</sequence>
<organism evidence="2 3">
    <name type="scientific">Terfezia boudieri ATCC MYA-4762</name>
    <dbReference type="NCBI Taxonomy" id="1051890"/>
    <lineage>
        <taxon>Eukaryota</taxon>
        <taxon>Fungi</taxon>
        <taxon>Dikarya</taxon>
        <taxon>Ascomycota</taxon>
        <taxon>Pezizomycotina</taxon>
        <taxon>Pezizomycetes</taxon>
        <taxon>Pezizales</taxon>
        <taxon>Pezizaceae</taxon>
        <taxon>Terfezia</taxon>
    </lineage>
</organism>
<keyword evidence="3" id="KW-1185">Reference proteome</keyword>
<dbReference type="InParanoid" id="A0A3N4M148"/>
<evidence type="ECO:0000313" key="3">
    <source>
        <dbReference type="Proteomes" id="UP000267821"/>
    </source>
</evidence>